<feature type="non-terminal residue" evidence="1">
    <location>
        <position position="1"/>
    </location>
</feature>
<sequence length="143" mass="16505">YIVELKMYQTVLVIGLLFVCGVLGTRFTEPTPIRVGGFSVHEFKPEYMKSFIPIRSRIAEKIIETFSIDPALAARWSERFMPVSYGTMPIPHSPMYYKIRLRIENDYANVKVLGDEKSNTLEIFVSQIKLNEHDEPGPNNFFI</sequence>
<gene>
    <name evidence="1" type="ORF">GPM918_LOCUS9727</name>
    <name evidence="2" type="ORF">SRO942_LOCUS9728</name>
</gene>
<comment type="caution">
    <text evidence="1">The sequence shown here is derived from an EMBL/GenBank/DDBJ whole genome shotgun (WGS) entry which is preliminary data.</text>
</comment>
<evidence type="ECO:0000313" key="2">
    <source>
        <dbReference type="EMBL" id="CAF3701543.1"/>
    </source>
</evidence>
<dbReference type="EMBL" id="CAJOBC010001837">
    <property type="protein sequence ID" value="CAF3701543.1"/>
    <property type="molecule type" value="Genomic_DNA"/>
</dbReference>
<dbReference type="EMBL" id="CAJNOQ010001837">
    <property type="protein sequence ID" value="CAF0922383.1"/>
    <property type="molecule type" value="Genomic_DNA"/>
</dbReference>
<dbReference type="AlphaFoldDB" id="A0A814B854"/>
<protein>
    <submittedName>
        <fullName evidence="1">Uncharacterized protein</fullName>
    </submittedName>
</protein>
<dbReference type="Proteomes" id="UP000681722">
    <property type="component" value="Unassembled WGS sequence"/>
</dbReference>
<dbReference type="Proteomes" id="UP000663829">
    <property type="component" value="Unassembled WGS sequence"/>
</dbReference>
<proteinExistence type="predicted"/>
<name>A0A814B854_9BILA</name>
<keyword evidence="3" id="KW-1185">Reference proteome</keyword>
<accession>A0A814B854</accession>
<reference evidence="1" key="1">
    <citation type="submission" date="2021-02" db="EMBL/GenBank/DDBJ databases">
        <authorList>
            <person name="Nowell W R."/>
        </authorList>
    </citation>
    <scope>NUCLEOTIDE SEQUENCE</scope>
</reference>
<organism evidence="1 3">
    <name type="scientific">Didymodactylos carnosus</name>
    <dbReference type="NCBI Taxonomy" id="1234261"/>
    <lineage>
        <taxon>Eukaryota</taxon>
        <taxon>Metazoa</taxon>
        <taxon>Spiralia</taxon>
        <taxon>Gnathifera</taxon>
        <taxon>Rotifera</taxon>
        <taxon>Eurotatoria</taxon>
        <taxon>Bdelloidea</taxon>
        <taxon>Philodinida</taxon>
        <taxon>Philodinidae</taxon>
        <taxon>Didymodactylos</taxon>
    </lineage>
</organism>
<evidence type="ECO:0000313" key="3">
    <source>
        <dbReference type="Proteomes" id="UP000663829"/>
    </source>
</evidence>
<evidence type="ECO:0000313" key="1">
    <source>
        <dbReference type="EMBL" id="CAF0922383.1"/>
    </source>
</evidence>